<comment type="similarity">
    <text evidence="17">Belongs to the NnrD/CARKD family.</text>
</comment>
<dbReference type="SUPFAM" id="SSF53613">
    <property type="entry name" value="Ribokinase-like"/>
    <property type="match status" value="1"/>
</dbReference>
<keyword evidence="7 17" id="KW-0067">ATP-binding</keyword>
<dbReference type="HAMAP" id="MF_01966">
    <property type="entry name" value="NADHX_epimerase"/>
    <property type="match status" value="1"/>
</dbReference>
<dbReference type="Pfam" id="PF01256">
    <property type="entry name" value="Carb_kinase"/>
    <property type="match status" value="1"/>
</dbReference>
<comment type="similarity">
    <text evidence="18">Belongs to the NnrE/AIBP family.</text>
</comment>
<dbReference type="SUPFAM" id="SSF64153">
    <property type="entry name" value="YjeF N-terminal domain-like"/>
    <property type="match status" value="1"/>
</dbReference>
<comment type="catalytic activity">
    <reaction evidence="2 18 19">
        <text>(6R)-NADPHX = (6S)-NADPHX</text>
        <dbReference type="Rhea" id="RHEA:32227"/>
        <dbReference type="ChEBI" id="CHEBI:64076"/>
        <dbReference type="ChEBI" id="CHEBI:64077"/>
        <dbReference type="EC" id="5.1.99.6"/>
    </reaction>
</comment>
<evidence type="ECO:0000256" key="13">
    <source>
        <dbReference type="ARBA" id="ARBA00023268"/>
    </source>
</evidence>
<dbReference type="InterPro" id="IPR036652">
    <property type="entry name" value="YjeF_N_dom_sf"/>
</dbReference>
<feature type="binding site" evidence="18">
    <location>
        <begin position="126"/>
        <end position="132"/>
    </location>
    <ligand>
        <name>(6S)-NADPHX</name>
        <dbReference type="ChEBI" id="CHEBI:64076"/>
    </ligand>
</feature>
<comment type="function">
    <text evidence="14 19">Bifunctional enzyme that catalyzes the epimerization of the S- and R-forms of NAD(P)HX and the dehydration of the S-form of NAD(P)HX at the expense of ADP, which is converted to AMP. This allows the repair of both epimers of NAD(P)HX, a damaged form of NAD(P)H that is a result of enzymatic or heat-dependent hydration.</text>
</comment>
<feature type="binding site" evidence="18">
    <location>
        <position position="158"/>
    </location>
    <ligand>
        <name>K(+)</name>
        <dbReference type="ChEBI" id="CHEBI:29103"/>
    </ligand>
</feature>
<dbReference type="GO" id="GO:0046496">
    <property type="term" value="P:nicotinamide nucleotide metabolic process"/>
    <property type="evidence" value="ECO:0007669"/>
    <property type="project" value="UniProtKB-UniRule"/>
</dbReference>
<feature type="binding site" evidence="18">
    <location>
        <position position="155"/>
    </location>
    <ligand>
        <name>(6S)-NADPHX</name>
        <dbReference type="ChEBI" id="CHEBI:64076"/>
    </ligand>
</feature>
<evidence type="ECO:0000256" key="16">
    <source>
        <dbReference type="ARBA" id="ARBA00049209"/>
    </source>
</evidence>
<feature type="binding site" evidence="17">
    <location>
        <position position="438"/>
    </location>
    <ligand>
        <name>AMP</name>
        <dbReference type="ChEBI" id="CHEBI:456215"/>
    </ligand>
</feature>
<comment type="caution">
    <text evidence="22">The sequence shown here is derived from an EMBL/GenBank/DDBJ whole genome shotgun (WGS) entry which is preliminary data.</text>
</comment>
<evidence type="ECO:0000259" key="20">
    <source>
        <dbReference type="PROSITE" id="PS51383"/>
    </source>
</evidence>
<evidence type="ECO:0000256" key="9">
    <source>
        <dbReference type="ARBA" id="ARBA00022958"/>
    </source>
</evidence>
<evidence type="ECO:0000256" key="11">
    <source>
        <dbReference type="ARBA" id="ARBA00023235"/>
    </source>
</evidence>
<dbReference type="CDD" id="cd01171">
    <property type="entry name" value="YXKO-related"/>
    <property type="match status" value="1"/>
</dbReference>
<dbReference type="Gene3D" id="3.40.50.10260">
    <property type="entry name" value="YjeF N-terminal domain"/>
    <property type="match status" value="1"/>
</dbReference>
<dbReference type="InterPro" id="IPR030677">
    <property type="entry name" value="Nnr"/>
</dbReference>
<comment type="function">
    <text evidence="18">Catalyzes the epimerization of the S- and R-forms of NAD(P)HX, a damaged form of NAD(P)H that is a result of enzymatic or heat-dependent hydration. This is a prerequisite for the S-specific NAD(P)H-hydrate dehydratase to allow the repair of both epimers of NAD(P)HX.</text>
</comment>
<feature type="binding site" evidence="17">
    <location>
        <position position="257"/>
    </location>
    <ligand>
        <name>(6S)-NADPHX</name>
        <dbReference type="ChEBI" id="CHEBI:64076"/>
    </ligand>
</feature>
<evidence type="ECO:0000256" key="12">
    <source>
        <dbReference type="ARBA" id="ARBA00023239"/>
    </source>
</evidence>
<keyword evidence="10 17" id="KW-0520">NAD</keyword>
<dbReference type="InterPro" id="IPR004443">
    <property type="entry name" value="YjeF_N_dom"/>
</dbReference>
<comment type="cofactor">
    <cofactor evidence="18 19">
        <name>K(+)</name>
        <dbReference type="ChEBI" id="CHEBI:29103"/>
    </cofactor>
    <text evidence="18 19">Binds 1 potassium ion per subunit.</text>
</comment>
<evidence type="ECO:0000256" key="10">
    <source>
        <dbReference type="ARBA" id="ARBA00023027"/>
    </source>
</evidence>
<dbReference type="NCBIfam" id="TIGR00197">
    <property type="entry name" value="yjeF_nterm"/>
    <property type="match status" value="1"/>
</dbReference>
<dbReference type="OrthoDB" id="9806925at2"/>
<keyword evidence="5 18" id="KW-0479">Metal-binding</keyword>
<dbReference type="EC" id="4.2.1.136" evidence="19"/>
<comment type="catalytic activity">
    <reaction evidence="15 17 19">
        <text>(6S)-NADHX + ADP = AMP + phosphate + NADH + H(+)</text>
        <dbReference type="Rhea" id="RHEA:32223"/>
        <dbReference type="ChEBI" id="CHEBI:15378"/>
        <dbReference type="ChEBI" id="CHEBI:43474"/>
        <dbReference type="ChEBI" id="CHEBI:57945"/>
        <dbReference type="ChEBI" id="CHEBI:64074"/>
        <dbReference type="ChEBI" id="CHEBI:456215"/>
        <dbReference type="ChEBI" id="CHEBI:456216"/>
        <dbReference type="EC" id="4.2.1.136"/>
    </reaction>
</comment>
<dbReference type="EMBL" id="VHLH01000004">
    <property type="protein sequence ID" value="TPW31314.1"/>
    <property type="molecule type" value="Genomic_DNA"/>
</dbReference>
<feature type="binding site" evidence="18">
    <location>
        <position position="122"/>
    </location>
    <ligand>
        <name>K(+)</name>
        <dbReference type="ChEBI" id="CHEBI:29103"/>
    </ligand>
</feature>
<reference evidence="22 23" key="1">
    <citation type="submission" date="2019-06" db="EMBL/GenBank/DDBJ databases">
        <authorList>
            <person name="Li M."/>
        </authorList>
    </citation>
    <scope>NUCLEOTIDE SEQUENCE [LARGE SCALE GENOMIC DNA]</scope>
    <source>
        <strain evidence="22 23">BGMRC6574</strain>
    </source>
</reference>
<comment type="catalytic activity">
    <reaction evidence="1 18 19">
        <text>(6R)-NADHX = (6S)-NADHX</text>
        <dbReference type="Rhea" id="RHEA:32215"/>
        <dbReference type="ChEBI" id="CHEBI:64074"/>
        <dbReference type="ChEBI" id="CHEBI:64075"/>
        <dbReference type="EC" id="5.1.99.6"/>
    </reaction>
</comment>
<keyword evidence="13" id="KW-0511">Multifunctional enzyme</keyword>
<evidence type="ECO:0000256" key="18">
    <source>
        <dbReference type="HAMAP-Rule" id="MF_01966"/>
    </source>
</evidence>
<dbReference type="GO" id="GO:0005524">
    <property type="term" value="F:ATP binding"/>
    <property type="evidence" value="ECO:0007669"/>
    <property type="project" value="UniProtKB-UniRule"/>
</dbReference>
<protein>
    <recommendedName>
        <fullName evidence="19">Bifunctional NAD(P)H-hydrate repair enzyme</fullName>
    </recommendedName>
    <alternativeName>
        <fullName evidence="19">Nicotinamide nucleotide repair protein</fullName>
    </alternativeName>
    <domain>
        <recommendedName>
            <fullName evidence="19">ADP-dependent (S)-NAD(P)H-hydrate dehydratase</fullName>
            <ecNumber evidence="19">4.2.1.136</ecNumber>
        </recommendedName>
        <alternativeName>
            <fullName evidence="19">ADP-dependent NAD(P)HX dehydratase</fullName>
        </alternativeName>
    </domain>
    <domain>
        <recommendedName>
            <fullName evidence="19">NAD(P)H-hydrate epimerase</fullName>
            <ecNumber evidence="19">5.1.99.6</ecNumber>
        </recommendedName>
    </domain>
</protein>
<dbReference type="GO" id="GO:0046872">
    <property type="term" value="F:metal ion binding"/>
    <property type="evidence" value="ECO:0007669"/>
    <property type="project" value="UniProtKB-UniRule"/>
</dbReference>
<feature type="binding site" evidence="17">
    <location>
        <position position="320"/>
    </location>
    <ligand>
        <name>(6S)-NADPHX</name>
        <dbReference type="ChEBI" id="CHEBI:64076"/>
    </ligand>
</feature>
<dbReference type="RefSeq" id="WP_141165677.1">
    <property type="nucleotide sequence ID" value="NZ_VHLH01000004.1"/>
</dbReference>
<evidence type="ECO:0000256" key="17">
    <source>
        <dbReference type="HAMAP-Rule" id="MF_01965"/>
    </source>
</evidence>
<sequence>MSGPLEMLVTPQEMGRIDHAAAASGIDSYALMRAAGTAVAARLLARFPHVERVAVLCGPGNNGGDGYVAARACAQAGVPVVVHSLGDPAKLEGDARHAFDDAGMQPQALADYHPQGGDVVVDALFGAGLSRAIEGEAADCIDRIGEAATPVVAIDLPSGVGGDSGAVLGTALQAVETVTFFARKPGHLLMPGRDLCGTLSVVDIGIPARYASLADSRVVENTPALWQHVFPHAQAAGHKFARGHLGVFSGPMSATGAARLSAEAGLTAGAGLVTVASSGQALAVNAAHLTAVMVKRVDTLEDVRDFASDNRMKAFVLGPGFGVGAKVRDYALALRENALVLDADGITAFAEERPALAEAFSAGDTRLVVTPHAGEFARLFPDFVPEEGRSKLDAARLAAAAINAIVVFKGSDTVIAAPDGRAAINTNAPPWLATAGAGDVLSGITGGLLSQSMPAFEAAAAAVWLHGEAARHAGPGMTADDLPQALARVQRDGLFADRRFDGSAGRTS</sequence>
<dbReference type="AlphaFoldDB" id="A0A506UEC4"/>
<comment type="cofactor">
    <cofactor evidence="17">
        <name>Mg(2+)</name>
        <dbReference type="ChEBI" id="CHEBI:18420"/>
    </cofactor>
</comment>
<dbReference type="PROSITE" id="PS51385">
    <property type="entry name" value="YJEF_N"/>
    <property type="match status" value="1"/>
</dbReference>
<proteinExistence type="inferred from homology"/>
<evidence type="ECO:0000313" key="22">
    <source>
        <dbReference type="EMBL" id="TPW31314.1"/>
    </source>
</evidence>
<keyword evidence="23" id="KW-1185">Reference proteome</keyword>
<evidence type="ECO:0000256" key="7">
    <source>
        <dbReference type="ARBA" id="ARBA00022840"/>
    </source>
</evidence>
<dbReference type="InterPro" id="IPR000631">
    <property type="entry name" value="CARKD"/>
</dbReference>
<keyword evidence="12 17" id="KW-0456">Lyase</keyword>
<dbReference type="GO" id="GO:0052855">
    <property type="term" value="F:ADP-dependent NAD(P)H-hydrate dehydratase activity"/>
    <property type="evidence" value="ECO:0007669"/>
    <property type="project" value="UniProtKB-UniRule"/>
</dbReference>
<dbReference type="GO" id="GO:0110051">
    <property type="term" value="P:metabolite repair"/>
    <property type="evidence" value="ECO:0007669"/>
    <property type="project" value="TreeGrafter"/>
</dbReference>
<dbReference type="PIRSF" id="PIRSF017184">
    <property type="entry name" value="Nnr"/>
    <property type="match status" value="1"/>
</dbReference>
<gene>
    <name evidence="17" type="primary">nnrD</name>
    <name evidence="18" type="synonym">nnrE</name>
    <name evidence="22" type="ORF">FJU11_03725</name>
</gene>
<evidence type="ECO:0000313" key="23">
    <source>
        <dbReference type="Proteomes" id="UP000320314"/>
    </source>
</evidence>
<comment type="subunit">
    <text evidence="17">Homotetramer.</text>
</comment>
<feature type="domain" description="YjeF N-terminal" evidence="21">
    <location>
        <begin position="14"/>
        <end position="212"/>
    </location>
</feature>
<comment type="catalytic activity">
    <reaction evidence="16 17 19">
        <text>(6S)-NADPHX + ADP = AMP + phosphate + NADPH + H(+)</text>
        <dbReference type="Rhea" id="RHEA:32235"/>
        <dbReference type="ChEBI" id="CHEBI:15378"/>
        <dbReference type="ChEBI" id="CHEBI:43474"/>
        <dbReference type="ChEBI" id="CHEBI:57783"/>
        <dbReference type="ChEBI" id="CHEBI:64076"/>
        <dbReference type="ChEBI" id="CHEBI:456215"/>
        <dbReference type="ChEBI" id="CHEBI:456216"/>
        <dbReference type="EC" id="4.2.1.136"/>
    </reaction>
</comment>
<dbReference type="Proteomes" id="UP000320314">
    <property type="component" value="Unassembled WGS sequence"/>
</dbReference>
<evidence type="ECO:0000256" key="3">
    <source>
        <dbReference type="ARBA" id="ARBA00006001"/>
    </source>
</evidence>
<evidence type="ECO:0000256" key="19">
    <source>
        <dbReference type="PIRNR" id="PIRNR017184"/>
    </source>
</evidence>
<comment type="similarity">
    <text evidence="3 19">In the N-terminal section; belongs to the NnrE/AIBP family.</text>
</comment>
<feature type="binding site" evidence="18">
    <location>
        <position position="62"/>
    </location>
    <ligand>
        <name>K(+)</name>
        <dbReference type="ChEBI" id="CHEBI:29103"/>
    </ligand>
</feature>
<organism evidence="22 23">
    <name type="scientific">Pararhizobium mangrovi</name>
    <dbReference type="NCBI Taxonomy" id="2590452"/>
    <lineage>
        <taxon>Bacteria</taxon>
        <taxon>Pseudomonadati</taxon>
        <taxon>Pseudomonadota</taxon>
        <taxon>Alphaproteobacteria</taxon>
        <taxon>Hyphomicrobiales</taxon>
        <taxon>Rhizobiaceae</taxon>
        <taxon>Rhizobium/Agrobacterium group</taxon>
        <taxon>Pararhizobium</taxon>
    </lineage>
</organism>
<dbReference type="InterPro" id="IPR029056">
    <property type="entry name" value="Ribokinase-like"/>
</dbReference>
<comment type="function">
    <text evidence="17">Catalyzes the dehydration of the S-form of NAD(P)HX at the expense of ADP, which is converted to AMP. Together with NAD(P)HX epimerase, which catalyzes the epimerization of the S- and R-forms, the enzyme allows the repair of both epimers of NAD(P)HX, a damaged form of NAD(P)H that is a result of enzymatic or heat-dependent hydration.</text>
</comment>
<dbReference type="NCBIfam" id="TIGR00196">
    <property type="entry name" value="yjeF_cterm"/>
    <property type="match status" value="1"/>
</dbReference>
<accession>A0A506UEC4</accession>
<evidence type="ECO:0000256" key="1">
    <source>
        <dbReference type="ARBA" id="ARBA00000013"/>
    </source>
</evidence>
<dbReference type="Gene3D" id="3.40.1190.20">
    <property type="match status" value="1"/>
</dbReference>
<keyword evidence="6 17" id="KW-0547">Nucleotide-binding</keyword>
<evidence type="ECO:0000256" key="14">
    <source>
        <dbReference type="ARBA" id="ARBA00025153"/>
    </source>
</evidence>
<evidence type="ECO:0000259" key="21">
    <source>
        <dbReference type="PROSITE" id="PS51385"/>
    </source>
</evidence>
<dbReference type="Pfam" id="PF03853">
    <property type="entry name" value="YjeF_N"/>
    <property type="match status" value="1"/>
</dbReference>
<evidence type="ECO:0000256" key="8">
    <source>
        <dbReference type="ARBA" id="ARBA00022857"/>
    </source>
</evidence>
<dbReference type="EC" id="5.1.99.6" evidence="19"/>
<keyword evidence="8 17" id="KW-0521">NADP</keyword>
<dbReference type="HAMAP" id="MF_01965">
    <property type="entry name" value="NADHX_dehydratase"/>
    <property type="match status" value="1"/>
</dbReference>
<dbReference type="PROSITE" id="PS51383">
    <property type="entry name" value="YJEF_C_3"/>
    <property type="match status" value="1"/>
</dbReference>
<comment type="similarity">
    <text evidence="4 19">In the C-terminal section; belongs to the NnrD/CARKD family.</text>
</comment>
<name>A0A506UEC4_9HYPH</name>
<evidence type="ECO:0000256" key="6">
    <source>
        <dbReference type="ARBA" id="ARBA00022741"/>
    </source>
</evidence>
<dbReference type="GO" id="GO:0052856">
    <property type="term" value="F:NAD(P)HX epimerase activity"/>
    <property type="evidence" value="ECO:0007669"/>
    <property type="project" value="UniProtKB-UniRule"/>
</dbReference>
<dbReference type="PANTHER" id="PTHR12592">
    <property type="entry name" value="ATP-DEPENDENT (S)-NAD(P)H-HYDRATE DEHYDRATASE FAMILY MEMBER"/>
    <property type="match status" value="1"/>
</dbReference>
<keyword evidence="9 18" id="KW-0630">Potassium</keyword>
<feature type="domain" description="YjeF C-terminal" evidence="20">
    <location>
        <begin position="222"/>
        <end position="493"/>
    </location>
</feature>
<keyword evidence="11 18" id="KW-0413">Isomerase</keyword>
<evidence type="ECO:0000256" key="2">
    <source>
        <dbReference type="ARBA" id="ARBA00000909"/>
    </source>
</evidence>
<comment type="caution">
    <text evidence="18">Lacks conserved residue(s) required for the propagation of feature annotation.</text>
</comment>
<feature type="binding site" evidence="17">
    <location>
        <position position="372"/>
    </location>
    <ligand>
        <name>(6S)-NADPHX</name>
        <dbReference type="ChEBI" id="CHEBI:64076"/>
    </ligand>
</feature>
<feature type="binding site" evidence="17">
    <location>
        <position position="439"/>
    </location>
    <ligand>
        <name>(6S)-NADPHX</name>
        <dbReference type="ChEBI" id="CHEBI:64076"/>
    </ligand>
</feature>
<evidence type="ECO:0000256" key="5">
    <source>
        <dbReference type="ARBA" id="ARBA00022723"/>
    </source>
</evidence>
<evidence type="ECO:0000256" key="15">
    <source>
        <dbReference type="ARBA" id="ARBA00048238"/>
    </source>
</evidence>
<feature type="binding site" evidence="18">
    <location>
        <begin position="61"/>
        <end position="65"/>
    </location>
    <ligand>
        <name>(6S)-NADPHX</name>
        <dbReference type="ChEBI" id="CHEBI:64076"/>
    </ligand>
</feature>
<dbReference type="PANTHER" id="PTHR12592:SF0">
    <property type="entry name" value="ATP-DEPENDENT (S)-NAD(P)H-HYDRATE DEHYDRATASE"/>
    <property type="match status" value="1"/>
</dbReference>
<evidence type="ECO:0000256" key="4">
    <source>
        <dbReference type="ARBA" id="ARBA00009524"/>
    </source>
</evidence>
<feature type="binding site" evidence="17">
    <location>
        <begin position="409"/>
        <end position="413"/>
    </location>
    <ligand>
        <name>AMP</name>
        <dbReference type="ChEBI" id="CHEBI:456215"/>
    </ligand>
</feature>